<dbReference type="PANTHER" id="PTHR31920">
    <property type="entry name" value="B3 DOMAIN-CONTAINING"/>
    <property type="match status" value="1"/>
</dbReference>
<proteinExistence type="predicted"/>
<dbReference type="SUPFAM" id="SSF101936">
    <property type="entry name" value="DNA-binding pseudobarrel domain"/>
    <property type="match status" value="2"/>
</dbReference>
<organism evidence="8 9">
    <name type="scientific">Coffea arabica</name>
    <name type="common">Arabian coffee</name>
    <dbReference type="NCBI Taxonomy" id="13443"/>
    <lineage>
        <taxon>Eukaryota</taxon>
        <taxon>Viridiplantae</taxon>
        <taxon>Streptophyta</taxon>
        <taxon>Embryophyta</taxon>
        <taxon>Tracheophyta</taxon>
        <taxon>Spermatophyta</taxon>
        <taxon>Magnoliopsida</taxon>
        <taxon>eudicotyledons</taxon>
        <taxon>Gunneridae</taxon>
        <taxon>Pentapetalae</taxon>
        <taxon>asterids</taxon>
        <taxon>lamiids</taxon>
        <taxon>Gentianales</taxon>
        <taxon>Rubiaceae</taxon>
        <taxon>Ixoroideae</taxon>
        <taxon>Gardenieae complex</taxon>
        <taxon>Bertiereae - Coffeeae clade</taxon>
        <taxon>Coffeeae</taxon>
        <taxon>Coffea</taxon>
    </lineage>
</organism>
<protein>
    <submittedName>
        <fullName evidence="9">B3 domain-containing protein At5g66980 isoform X1</fullName>
    </submittedName>
</protein>
<keyword evidence="8" id="KW-1185">Reference proteome</keyword>
<evidence type="ECO:0000256" key="3">
    <source>
        <dbReference type="ARBA" id="ARBA00023125"/>
    </source>
</evidence>
<feature type="domain" description="TF-B3" evidence="7">
    <location>
        <begin position="26"/>
        <end position="121"/>
    </location>
</feature>
<gene>
    <name evidence="9" type="primary">LOC140011500</name>
</gene>
<feature type="domain" description="TF-B3" evidence="7">
    <location>
        <begin position="193"/>
        <end position="289"/>
    </location>
</feature>
<evidence type="ECO:0000256" key="6">
    <source>
        <dbReference type="SAM" id="MobiDB-lite"/>
    </source>
</evidence>
<comment type="subcellular location">
    <subcellularLocation>
        <location evidence="1">Nucleus</location>
    </subcellularLocation>
</comment>
<keyword evidence="5" id="KW-0539">Nucleus</keyword>
<dbReference type="Pfam" id="PF02362">
    <property type="entry name" value="B3"/>
    <property type="match status" value="2"/>
</dbReference>
<name>A0ABM4VAP0_COFAR</name>
<evidence type="ECO:0000259" key="7">
    <source>
        <dbReference type="PROSITE" id="PS50863"/>
    </source>
</evidence>
<dbReference type="InterPro" id="IPR050655">
    <property type="entry name" value="Plant_B3_domain"/>
</dbReference>
<evidence type="ECO:0000313" key="9">
    <source>
        <dbReference type="RefSeq" id="XP_071916600.1"/>
    </source>
</evidence>
<dbReference type="Gene3D" id="2.40.330.10">
    <property type="entry name" value="DNA-binding pseudobarrel domain"/>
    <property type="match status" value="2"/>
</dbReference>
<dbReference type="RefSeq" id="XP_071916600.1">
    <property type="nucleotide sequence ID" value="XM_072060499.1"/>
</dbReference>
<dbReference type="CDD" id="cd10017">
    <property type="entry name" value="B3_DNA"/>
    <property type="match status" value="2"/>
</dbReference>
<keyword evidence="3" id="KW-0238">DNA-binding</keyword>
<keyword evidence="2" id="KW-0805">Transcription regulation</keyword>
<dbReference type="PROSITE" id="PS50863">
    <property type="entry name" value="B3"/>
    <property type="match status" value="2"/>
</dbReference>
<reference evidence="9" key="1">
    <citation type="submission" date="2025-08" db="UniProtKB">
        <authorList>
            <consortium name="RefSeq"/>
        </authorList>
    </citation>
    <scope>IDENTIFICATION</scope>
    <source>
        <tissue evidence="9">Leaves</tissue>
    </source>
</reference>
<dbReference type="InterPro" id="IPR003340">
    <property type="entry name" value="B3_DNA-bd"/>
</dbReference>
<dbReference type="GeneID" id="140011500"/>
<evidence type="ECO:0000256" key="5">
    <source>
        <dbReference type="ARBA" id="ARBA00023242"/>
    </source>
</evidence>
<dbReference type="InterPro" id="IPR015300">
    <property type="entry name" value="DNA-bd_pseudobarrel_sf"/>
</dbReference>
<feature type="region of interest" description="Disordered" evidence="6">
    <location>
        <begin position="1"/>
        <end position="20"/>
    </location>
</feature>
<accession>A0ABM4VAP0</accession>
<evidence type="ECO:0000256" key="2">
    <source>
        <dbReference type="ARBA" id="ARBA00023015"/>
    </source>
</evidence>
<evidence type="ECO:0000256" key="1">
    <source>
        <dbReference type="ARBA" id="ARBA00004123"/>
    </source>
</evidence>
<dbReference type="Proteomes" id="UP001652660">
    <property type="component" value="Chromosome 7e"/>
</dbReference>
<sequence length="290" mass="33550">MSFRPQLRGRKEGQKKGAPPLAAMDFPSFFKVLVHDSKSILRIPTLFVSRFEEILPQHALLKTKSGETWPVKIVRIDERYCFTDGWPKFVNDLKLEIGDLLVFWLIIEARSSFKVAIYGIRGCEKEFNSAATNHCPIKVEQAESTEFDLKTIRILQPKPSDTGITTYDAKRRKLKRNENTSRGAQKSFNSVEDRRFTKVMAKHHRYRLHVPLLFAEKTGLMGKTQVVLRYQNGWSTNVVLKQSTKPHMLDMCAGWPEFRKKNRLLCGKKCAFEYVPETDSIQVQLLEEQN</sequence>
<evidence type="ECO:0000256" key="4">
    <source>
        <dbReference type="ARBA" id="ARBA00023163"/>
    </source>
</evidence>
<dbReference type="SMART" id="SM01019">
    <property type="entry name" value="B3"/>
    <property type="match status" value="2"/>
</dbReference>
<keyword evidence="4" id="KW-0804">Transcription</keyword>
<dbReference type="PANTHER" id="PTHR31920:SF122">
    <property type="entry name" value="B3 DOMAIN-CONTAINING PROTEIN REM23"/>
    <property type="match status" value="1"/>
</dbReference>
<evidence type="ECO:0000313" key="8">
    <source>
        <dbReference type="Proteomes" id="UP001652660"/>
    </source>
</evidence>